<evidence type="ECO:0000256" key="3">
    <source>
        <dbReference type="PROSITE-ProRule" id="PRU00339"/>
    </source>
</evidence>
<dbReference type="PROSITE" id="PS50005">
    <property type="entry name" value="TPR"/>
    <property type="match status" value="3"/>
</dbReference>
<evidence type="ECO:0000313" key="4">
    <source>
        <dbReference type="EMBL" id="CAE7685029.1"/>
    </source>
</evidence>
<feature type="repeat" description="TPR" evidence="3">
    <location>
        <begin position="370"/>
        <end position="403"/>
    </location>
</feature>
<dbReference type="PANTHER" id="PTHR45641">
    <property type="entry name" value="TETRATRICOPEPTIDE REPEAT PROTEIN (AFU_ORTHOLOGUE AFUA_6G03870)"/>
    <property type="match status" value="1"/>
</dbReference>
<name>A0A812WRM3_9DINO</name>
<dbReference type="AlphaFoldDB" id="A0A812WRM3"/>
<keyword evidence="2 3" id="KW-0802">TPR repeat</keyword>
<dbReference type="Pfam" id="PF13374">
    <property type="entry name" value="TPR_10"/>
    <property type="match status" value="1"/>
</dbReference>
<keyword evidence="1" id="KW-0677">Repeat</keyword>
<evidence type="ECO:0000256" key="2">
    <source>
        <dbReference type="ARBA" id="ARBA00022803"/>
    </source>
</evidence>
<feature type="non-terminal residue" evidence="4">
    <location>
        <position position="521"/>
    </location>
</feature>
<accession>A0A812WRM3</accession>
<dbReference type="Proteomes" id="UP000601435">
    <property type="component" value="Unassembled WGS sequence"/>
</dbReference>
<organism evidence="4 5">
    <name type="scientific">Symbiodinium necroappetens</name>
    <dbReference type="NCBI Taxonomy" id="1628268"/>
    <lineage>
        <taxon>Eukaryota</taxon>
        <taxon>Sar</taxon>
        <taxon>Alveolata</taxon>
        <taxon>Dinophyceae</taxon>
        <taxon>Suessiales</taxon>
        <taxon>Symbiodiniaceae</taxon>
        <taxon>Symbiodinium</taxon>
    </lineage>
</organism>
<feature type="repeat" description="TPR" evidence="3">
    <location>
        <begin position="412"/>
        <end position="445"/>
    </location>
</feature>
<dbReference type="SMART" id="SM00028">
    <property type="entry name" value="TPR"/>
    <property type="match status" value="5"/>
</dbReference>
<feature type="repeat" description="TPR" evidence="3">
    <location>
        <begin position="454"/>
        <end position="487"/>
    </location>
</feature>
<dbReference type="PANTHER" id="PTHR45641:SF19">
    <property type="entry name" value="NEPHROCYSTIN-3"/>
    <property type="match status" value="1"/>
</dbReference>
<reference evidence="4" key="1">
    <citation type="submission" date="2021-02" db="EMBL/GenBank/DDBJ databases">
        <authorList>
            <person name="Dougan E. K."/>
            <person name="Rhodes N."/>
            <person name="Thang M."/>
            <person name="Chan C."/>
        </authorList>
    </citation>
    <scope>NUCLEOTIDE SEQUENCE</scope>
</reference>
<dbReference type="Pfam" id="PF13424">
    <property type="entry name" value="TPR_12"/>
    <property type="match status" value="1"/>
</dbReference>
<dbReference type="Gene3D" id="1.25.40.10">
    <property type="entry name" value="Tetratricopeptide repeat domain"/>
    <property type="match status" value="3"/>
</dbReference>
<dbReference type="EMBL" id="CAJNJA010033892">
    <property type="protein sequence ID" value="CAE7685029.1"/>
    <property type="molecule type" value="Genomic_DNA"/>
</dbReference>
<proteinExistence type="predicted"/>
<protein>
    <recommendedName>
        <fullName evidence="6">Nephrocystin-3</fullName>
    </recommendedName>
</protein>
<evidence type="ECO:0008006" key="6">
    <source>
        <dbReference type="Google" id="ProtNLM"/>
    </source>
</evidence>
<dbReference type="InterPro" id="IPR011990">
    <property type="entry name" value="TPR-like_helical_dom_sf"/>
</dbReference>
<evidence type="ECO:0000256" key="1">
    <source>
        <dbReference type="ARBA" id="ARBA00022737"/>
    </source>
</evidence>
<evidence type="ECO:0000313" key="5">
    <source>
        <dbReference type="Proteomes" id="UP000601435"/>
    </source>
</evidence>
<dbReference type="InterPro" id="IPR019734">
    <property type="entry name" value="TPR_rpt"/>
</dbReference>
<sequence length="521" mass="58575">MGAAEEALEPQDAAALCAHGWEKLREGRHLEALADFCSAIELNPKCAEAYNKRGIVRQILGLDFEGDFDIADQLSQDDPKLRKQLLDFRKWQPAGWETGRMEAEGEKHAKDADFLISFASPDTQQNNRILHRLKKSVLFNGKISPVSFCTDRSLGMGVHIVPGEALRRFDPKYSSLDDPRQPGDFPNWFKHYQQAAKETRHGILILQLTEGYFKSVSQVIRESKACRWEFGYLRKPELVHVFVNGVDGPQIVRWEDLTTDAALCSRAFGIGGPSQEALQQAADDMFSQSAKADLAHEKVVAAADLVEEQEYQVAFALTRNQEKTEAGIEAANKLATVYLDTGQAQRAAELGTRMLEVVEEMHGPEEFMVGNILNNLGNAYGKLGDYQKQKGFLERSLKINEQHYGKEHTQVAMTLHNLGTAYGELGDYQKQKEFLERSLKITEQHYGKEHPEVAGTLHNLGTAYGELGDYQKKKDFLERSRKINEQHYGAEHPEVAITLGDLADACGNLGDYQTQQEFLER</sequence>
<comment type="caution">
    <text evidence="4">The sequence shown here is derived from an EMBL/GenBank/DDBJ whole genome shotgun (WGS) entry which is preliminary data.</text>
</comment>
<dbReference type="SUPFAM" id="SSF48452">
    <property type="entry name" value="TPR-like"/>
    <property type="match status" value="1"/>
</dbReference>
<keyword evidence="5" id="KW-1185">Reference proteome</keyword>
<dbReference type="OrthoDB" id="413723at2759"/>
<gene>
    <name evidence="4" type="ORF">SNEC2469_LOCUS19728</name>
</gene>